<protein>
    <recommendedName>
        <fullName evidence="4">Coiled-coil domain-containing protein 167</fullName>
    </recommendedName>
</protein>
<evidence type="ECO:0000313" key="2">
    <source>
        <dbReference type="EMBL" id="TNJ29468.1"/>
    </source>
</evidence>
<feature type="transmembrane region" description="Helical" evidence="1">
    <location>
        <begin position="72"/>
        <end position="92"/>
    </location>
</feature>
<evidence type="ECO:0000256" key="1">
    <source>
        <dbReference type="SAM" id="Phobius"/>
    </source>
</evidence>
<evidence type="ECO:0008006" key="4">
    <source>
        <dbReference type="Google" id="ProtNLM"/>
    </source>
</evidence>
<keyword evidence="1" id="KW-0472">Membrane</keyword>
<dbReference type="Proteomes" id="UP000315496">
    <property type="component" value="Chromosome 1"/>
</dbReference>
<keyword evidence="1" id="KW-0812">Transmembrane</keyword>
<proteinExistence type="predicted"/>
<dbReference type="OrthoDB" id="10255214at2759"/>
<dbReference type="AlphaFoldDB" id="A0A4Z1T188"/>
<dbReference type="EMBL" id="VDLU01000001">
    <property type="protein sequence ID" value="TNJ29468.1"/>
    <property type="molecule type" value="Genomic_DNA"/>
</dbReference>
<gene>
    <name evidence="2" type="ORF">GMRT_10239</name>
</gene>
<organism evidence="2 3">
    <name type="scientific">Giardia muris</name>
    <dbReference type="NCBI Taxonomy" id="5742"/>
    <lineage>
        <taxon>Eukaryota</taxon>
        <taxon>Metamonada</taxon>
        <taxon>Diplomonadida</taxon>
        <taxon>Hexamitidae</taxon>
        <taxon>Giardiinae</taxon>
        <taxon>Giardia</taxon>
    </lineage>
</organism>
<dbReference type="VEuPathDB" id="GiardiaDB:GMRT_10239"/>
<reference evidence="2 3" key="1">
    <citation type="submission" date="2019-05" db="EMBL/GenBank/DDBJ databases">
        <title>The compact genome of Giardia muris reveals important steps in the evolution of intestinal protozoan parasites.</title>
        <authorList>
            <person name="Xu F."/>
            <person name="Jimenez-Gonzalez A."/>
            <person name="Einarsson E."/>
            <person name="Astvaldsson A."/>
            <person name="Peirasmaki D."/>
            <person name="Eckmann L."/>
            <person name="Andersson J.O."/>
            <person name="Svard S.G."/>
            <person name="Jerlstrom-Hultqvist J."/>
        </authorList>
    </citation>
    <scope>NUCLEOTIDE SEQUENCE [LARGE SCALE GENOMIC DNA]</scope>
    <source>
        <strain evidence="2 3">Roberts-Thomson</strain>
    </source>
</reference>
<keyword evidence="1" id="KW-1133">Transmembrane helix</keyword>
<evidence type="ECO:0000313" key="3">
    <source>
        <dbReference type="Proteomes" id="UP000315496"/>
    </source>
</evidence>
<accession>A0A4Z1T188</accession>
<keyword evidence="3" id="KW-1185">Reference proteome</keyword>
<name>A0A4Z1T188_GIAMU</name>
<sequence length="95" mass="11286">MEPVPPTNLKNLQADVRMAQNELELLQFSVRRLEECRREREEQLVRLQSYYHSLKQERALRLTALKERQYPVLWLCTGLSVGLLFLIARAIYNEV</sequence>
<comment type="caution">
    <text evidence="2">The sequence shown here is derived from an EMBL/GenBank/DDBJ whole genome shotgun (WGS) entry which is preliminary data.</text>
</comment>